<dbReference type="InterPro" id="IPR041583">
    <property type="entry name" value="TetR_C_31"/>
</dbReference>
<comment type="caution">
    <text evidence="4">The sequence shown here is derived from an EMBL/GenBank/DDBJ whole genome shotgun (WGS) entry which is preliminary data.</text>
</comment>
<dbReference type="Proteomes" id="UP001160130">
    <property type="component" value="Unassembled WGS sequence"/>
</dbReference>
<evidence type="ECO:0000256" key="2">
    <source>
        <dbReference type="PROSITE-ProRule" id="PRU00335"/>
    </source>
</evidence>
<accession>A0ABT6L8D6</accession>
<reference evidence="4 5" key="1">
    <citation type="submission" date="2023-04" db="EMBL/GenBank/DDBJ databases">
        <title>Forest soil microbial communities from Buena Vista Peninsula, Colon Province, Panama.</title>
        <authorList>
            <person name="Bouskill N."/>
        </authorList>
    </citation>
    <scope>NUCLEOTIDE SEQUENCE [LARGE SCALE GENOMIC DNA]</scope>
    <source>
        <strain evidence="4 5">AC80</strain>
    </source>
</reference>
<keyword evidence="5" id="KW-1185">Reference proteome</keyword>
<gene>
    <name evidence="4" type="ORF">M2272_005156</name>
</gene>
<keyword evidence="1 2" id="KW-0238">DNA-binding</keyword>
<evidence type="ECO:0000313" key="5">
    <source>
        <dbReference type="Proteomes" id="UP001160130"/>
    </source>
</evidence>
<organism evidence="4 5">
    <name type="scientific">Mycolicibacterium frederiksbergense</name>
    <dbReference type="NCBI Taxonomy" id="117567"/>
    <lineage>
        <taxon>Bacteria</taxon>
        <taxon>Bacillati</taxon>
        <taxon>Actinomycetota</taxon>
        <taxon>Actinomycetes</taxon>
        <taxon>Mycobacteriales</taxon>
        <taxon>Mycobacteriaceae</taxon>
        <taxon>Mycolicibacterium</taxon>
    </lineage>
</organism>
<dbReference type="RefSeq" id="WP_280835075.1">
    <property type="nucleotide sequence ID" value="NZ_JARXVE010000011.1"/>
</dbReference>
<sequence length="204" mass="22254">MTEQTRAETRRGRDRRSALIAATLRIIVRDGPGAVKHRTVAAEAGSTHGLVSYYFGGSEKLIRSALEDTAMRNVSWLESAQERLLAAADDATALAEALADIVDEQLTTDRAMGFCVLELHLAAGRDPELRPLIRSWGKAFVLASAPVLKRLGSQDPVQDTRLLAQLINGMVLEQLSVPRPDFKERVLLPNLKRLMSAIAADSAN</sequence>
<dbReference type="GO" id="GO:0003677">
    <property type="term" value="F:DNA binding"/>
    <property type="evidence" value="ECO:0007669"/>
    <property type="project" value="UniProtKB-KW"/>
</dbReference>
<dbReference type="InterPro" id="IPR001647">
    <property type="entry name" value="HTH_TetR"/>
</dbReference>
<feature type="DNA-binding region" description="H-T-H motif" evidence="2">
    <location>
        <begin position="36"/>
        <end position="55"/>
    </location>
</feature>
<dbReference type="InterPro" id="IPR009057">
    <property type="entry name" value="Homeodomain-like_sf"/>
</dbReference>
<evidence type="ECO:0000259" key="3">
    <source>
        <dbReference type="PROSITE" id="PS50977"/>
    </source>
</evidence>
<proteinExistence type="predicted"/>
<evidence type="ECO:0000313" key="4">
    <source>
        <dbReference type="EMBL" id="MDH6198497.1"/>
    </source>
</evidence>
<dbReference type="SUPFAM" id="SSF46689">
    <property type="entry name" value="Homeodomain-like"/>
    <property type="match status" value="1"/>
</dbReference>
<feature type="domain" description="HTH tetR-type" evidence="3">
    <location>
        <begin position="13"/>
        <end position="73"/>
    </location>
</feature>
<dbReference type="EMBL" id="JARXVE010000011">
    <property type="protein sequence ID" value="MDH6198497.1"/>
    <property type="molecule type" value="Genomic_DNA"/>
</dbReference>
<name>A0ABT6L8D6_9MYCO</name>
<evidence type="ECO:0000256" key="1">
    <source>
        <dbReference type="ARBA" id="ARBA00023125"/>
    </source>
</evidence>
<dbReference type="Gene3D" id="1.10.357.10">
    <property type="entry name" value="Tetracycline Repressor, domain 2"/>
    <property type="match status" value="1"/>
</dbReference>
<dbReference type="Pfam" id="PF17940">
    <property type="entry name" value="TetR_C_31"/>
    <property type="match status" value="1"/>
</dbReference>
<dbReference type="PROSITE" id="PS50977">
    <property type="entry name" value="HTH_TETR_2"/>
    <property type="match status" value="1"/>
</dbReference>
<protein>
    <submittedName>
        <fullName evidence="4">DNA-binding transcriptional regulator YbjK</fullName>
    </submittedName>
</protein>
<dbReference type="Pfam" id="PF00440">
    <property type="entry name" value="TetR_N"/>
    <property type="match status" value="1"/>
</dbReference>